<gene>
    <name evidence="1" type="ORF">EW026_g7114</name>
</gene>
<dbReference type="InterPro" id="IPR015926">
    <property type="entry name" value="Cytolysin/lectin"/>
</dbReference>
<dbReference type="Proteomes" id="UP000309038">
    <property type="component" value="Unassembled WGS sequence"/>
</dbReference>
<proteinExistence type="predicted"/>
<reference evidence="1 2" key="1">
    <citation type="submission" date="2019-02" db="EMBL/GenBank/DDBJ databases">
        <title>Genome sequencing of the rare red list fungi Phlebia centrifuga.</title>
        <authorList>
            <person name="Buettner E."/>
            <person name="Kellner H."/>
        </authorList>
    </citation>
    <scope>NUCLEOTIDE SEQUENCE [LARGE SCALE GENOMIC DNA]</scope>
    <source>
        <strain evidence="1 2">DSM 108282</strain>
    </source>
</reference>
<dbReference type="Gene3D" id="2.60.270.20">
    <property type="entry name" value="Cytolysin/lectin"/>
    <property type="match status" value="1"/>
</dbReference>
<dbReference type="Pfam" id="PF07367">
    <property type="entry name" value="FB_lectin"/>
    <property type="match status" value="1"/>
</dbReference>
<keyword evidence="2" id="KW-1185">Reference proteome</keyword>
<dbReference type="SUPFAM" id="SSF63724">
    <property type="entry name" value="Cytolysin/lectin"/>
    <property type="match status" value="1"/>
</dbReference>
<evidence type="ECO:0000313" key="2">
    <source>
        <dbReference type="Proteomes" id="UP000309038"/>
    </source>
</evidence>
<accession>A0A4S4K8U8</accession>
<dbReference type="AlphaFoldDB" id="A0A4S4K8U8"/>
<evidence type="ECO:0008006" key="3">
    <source>
        <dbReference type="Google" id="ProtNLM"/>
    </source>
</evidence>
<comment type="caution">
    <text evidence="1">The sequence shown here is derived from an EMBL/GenBank/DDBJ whole genome shotgun (WGS) entry which is preliminary data.</text>
</comment>
<dbReference type="InterPro" id="IPR009960">
    <property type="entry name" value="Fruit_body_lectin_fun"/>
</dbReference>
<protein>
    <recommendedName>
        <fullName evidence="3">Lectin</fullName>
    </recommendedName>
</protein>
<sequence length="143" mass="15817">MSYTINVKLIQTNPEAWFEIVEKTVFHYANGGTWTEKQNMQVLTMGGSGTSGLLRLQHIGDPTHIVAFVLGVHNYEHWSGIATGLTPGQTGVEIHPTYYAGGARSKDFTLGATNEKADSWGRKYKVDFYKKEGNTFDATITIS</sequence>
<name>A0A4S4K8U8_9APHY</name>
<organism evidence="1 2">
    <name type="scientific">Hermanssonia centrifuga</name>
    <dbReference type="NCBI Taxonomy" id="98765"/>
    <lineage>
        <taxon>Eukaryota</taxon>
        <taxon>Fungi</taxon>
        <taxon>Dikarya</taxon>
        <taxon>Basidiomycota</taxon>
        <taxon>Agaricomycotina</taxon>
        <taxon>Agaricomycetes</taxon>
        <taxon>Polyporales</taxon>
        <taxon>Meruliaceae</taxon>
        <taxon>Hermanssonia</taxon>
    </lineage>
</organism>
<evidence type="ECO:0000313" key="1">
    <source>
        <dbReference type="EMBL" id="THG94341.1"/>
    </source>
</evidence>
<dbReference type="EMBL" id="SGPJ01000463">
    <property type="protein sequence ID" value="THG94341.1"/>
    <property type="molecule type" value="Genomic_DNA"/>
</dbReference>